<accession>M3BC33</accession>
<dbReference type="Proteomes" id="UP000016932">
    <property type="component" value="Unassembled WGS sequence"/>
</dbReference>
<dbReference type="KEGG" id="pfj:MYCFIDRAFT_172527"/>
<name>M3BC33_PSEFD</name>
<gene>
    <name evidence="1" type="ORF">MYCFIDRAFT_172527</name>
</gene>
<evidence type="ECO:0000313" key="1">
    <source>
        <dbReference type="EMBL" id="EME86837.1"/>
    </source>
</evidence>
<keyword evidence="2" id="KW-1185">Reference proteome</keyword>
<organism evidence="1 2">
    <name type="scientific">Pseudocercospora fijiensis (strain CIRAD86)</name>
    <name type="common">Black leaf streak disease fungus</name>
    <name type="synonym">Mycosphaerella fijiensis</name>
    <dbReference type="NCBI Taxonomy" id="383855"/>
    <lineage>
        <taxon>Eukaryota</taxon>
        <taxon>Fungi</taxon>
        <taxon>Dikarya</taxon>
        <taxon>Ascomycota</taxon>
        <taxon>Pezizomycotina</taxon>
        <taxon>Dothideomycetes</taxon>
        <taxon>Dothideomycetidae</taxon>
        <taxon>Mycosphaerellales</taxon>
        <taxon>Mycosphaerellaceae</taxon>
        <taxon>Pseudocercospora</taxon>
    </lineage>
</organism>
<proteinExistence type="predicted"/>
<dbReference type="RefSeq" id="XP_007923977.1">
    <property type="nucleotide sequence ID" value="XM_007925786.1"/>
</dbReference>
<dbReference type="GeneID" id="19332807"/>
<dbReference type="EMBL" id="KB446556">
    <property type="protein sequence ID" value="EME86837.1"/>
    <property type="molecule type" value="Genomic_DNA"/>
</dbReference>
<sequence length="85" mass="9129">MNPAIFGSPSRSEQAGDNVQIAATTDEIIIIENAGCVRCCRRQPASAGIWVSVHISATRANWLDPLLPRSYPPLRVASNSPNEIG</sequence>
<reference evidence="1 2" key="1">
    <citation type="journal article" date="2012" name="PLoS Pathog.">
        <title>Diverse lifestyles and strategies of plant pathogenesis encoded in the genomes of eighteen Dothideomycetes fungi.</title>
        <authorList>
            <person name="Ohm R.A."/>
            <person name="Feau N."/>
            <person name="Henrissat B."/>
            <person name="Schoch C.L."/>
            <person name="Horwitz B.A."/>
            <person name="Barry K.W."/>
            <person name="Condon B.J."/>
            <person name="Copeland A.C."/>
            <person name="Dhillon B."/>
            <person name="Glaser F."/>
            <person name="Hesse C.N."/>
            <person name="Kosti I."/>
            <person name="LaButti K."/>
            <person name="Lindquist E.A."/>
            <person name="Lucas S."/>
            <person name="Salamov A.A."/>
            <person name="Bradshaw R.E."/>
            <person name="Ciuffetti L."/>
            <person name="Hamelin R.C."/>
            <person name="Kema G.H.J."/>
            <person name="Lawrence C."/>
            <person name="Scott J.A."/>
            <person name="Spatafora J.W."/>
            <person name="Turgeon B.G."/>
            <person name="de Wit P.J.G.M."/>
            <person name="Zhong S."/>
            <person name="Goodwin S.B."/>
            <person name="Grigoriev I.V."/>
        </authorList>
    </citation>
    <scope>NUCLEOTIDE SEQUENCE [LARGE SCALE GENOMIC DNA]</scope>
    <source>
        <strain evidence="1 2">CIRAD86</strain>
    </source>
</reference>
<evidence type="ECO:0000313" key="2">
    <source>
        <dbReference type="Proteomes" id="UP000016932"/>
    </source>
</evidence>
<dbReference type="VEuPathDB" id="FungiDB:MYCFIDRAFT_172527"/>
<dbReference type="AlphaFoldDB" id="M3BC33"/>
<protein>
    <submittedName>
        <fullName evidence="1">Uncharacterized protein</fullName>
    </submittedName>
</protein>
<dbReference type="HOGENOM" id="CLU_2513606_0_0_1"/>